<comment type="similarity">
    <text evidence="1">Belongs to the short-chain dehydrogenases/reductases (SDR) family.</text>
</comment>
<dbReference type="EMBL" id="QHLQ01000015">
    <property type="protein sequence ID" value="NIZ62218.1"/>
    <property type="molecule type" value="Genomic_DNA"/>
</dbReference>
<dbReference type="InterPro" id="IPR036409">
    <property type="entry name" value="Aldolase_II/adducin_N_sf"/>
</dbReference>
<dbReference type="Pfam" id="PF00106">
    <property type="entry name" value="adh_short"/>
    <property type="match status" value="1"/>
</dbReference>
<dbReference type="Gene3D" id="3.40.225.10">
    <property type="entry name" value="Class II aldolase/adducin N-terminal domain"/>
    <property type="match status" value="1"/>
</dbReference>
<feature type="domain" description="Class II aldolase/adducin N-terminal" evidence="3">
    <location>
        <begin position="29"/>
        <end position="228"/>
    </location>
</feature>
<protein>
    <submittedName>
        <fullName evidence="4">Bifunctional aldolase/short-chain dehydrogenase</fullName>
    </submittedName>
</protein>
<dbReference type="Pfam" id="PF00596">
    <property type="entry name" value="Aldolase_II"/>
    <property type="match status" value="1"/>
</dbReference>
<dbReference type="SMART" id="SM01007">
    <property type="entry name" value="Aldolase_II"/>
    <property type="match status" value="1"/>
</dbReference>
<dbReference type="NCBIfam" id="NF006192">
    <property type="entry name" value="PRK08324.1-6"/>
    <property type="match status" value="1"/>
</dbReference>
<dbReference type="Gene3D" id="3.40.50.720">
    <property type="entry name" value="NAD(P)-binding Rossmann-like Domain"/>
    <property type="match status" value="1"/>
</dbReference>
<evidence type="ECO:0000259" key="3">
    <source>
        <dbReference type="SMART" id="SM01007"/>
    </source>
</evidence>
<accession>A0ABX0WBI6</accession>
<dbReference type="SUPFAM" id="SSF51735">
    <property type="entry name" value="NAD(P)-binding Rossmann-fold domains"/>
    <property type="match status" value="1"/>
</dbReference>
<dbReference type="InterPro" id="IPR002347">
    <property type="entry name" value="SDR_fam"/>
</dbReference>
<dbReference type="InterPro" id="IPR001303">
    <property type="entry name" value="Aldolase_II/adducin_N"/>
</dbReference>
<sequence>MVLNRWNDNEAKNFMDEAGDDPADRELALRVYTSQIIGQDSNLVLHGGGNTSCKVKRKDIFGNEMNVLHVKGSGWDLGVIEAAGLPGVRLDPLLELRQLDALSDEDMVNLQRANLLDSTSPNPSVETLLHAFLPHAYVDHTHATAMLSLADLPNVQNVVAEIFGDSLVCVPFIMPGFELAKVAAQVYDANPNVEGLILVNHGHFAFGDTAKQSYNRLIEQTNMVEAWLEKTSGSVPKTASGQSEEMSARAADILPMLRGIIGDANAKFTGDRDVAMPVMDMRNGENVQEFFARDDLAAMSRRGVATPDHVIRTKNYPLHLTKEILASGRESVAKAVDDFIVEYTAYFKANNARSGGNKTMLLPTPNLAWIEGVGVVGLTANAKAATVASDLAAQNITAMINGESCGGFYPVDASRLFDMEYWSLEQAKLGKGKPPTMQGRVVMVTGGGGSIGLATAHEFATLGADVFLVDQESEALQNALASLGGNHSGIALDITETNSANLAMEACIQEFGGIDILVSNAGAAWTGEMAELDDETLRKSFELNFFAHQNFSKAAANIFAIQGRGGQILINVSKQAVNPGKGFGAYGIPKAATFFLLRQLALELGPHGVRVNGINADRIRSGLLDQSFVTERAAARGIDEEMYMAGNLLRREVEAAHVGKAFVALAQSERTTAHVMTVDGGNIEAALR</sequence>
<evidence type="ECO:0000256" key="2">
    <source>
        <dbReference type="ARBA" id="ARBA00023002"/>
    </source>
</evidence>
<reference evidence="4 5" key="1">
    <citation type="submission" date="2018-05" db="EMBL/GenBank/DDBJ databases">
        <authorList>
            <person name="Zhang Y.-J."/>
        </authorList>
    </citation>
    <scope>NUCLEOTIDE SEQUENCE [LARGE SCALE GENOMIC DNA]</scope>
    <source>
        <strain evidence="4 5">CY04</strain>
    </source>
</reference>
<dbReference type="SUPFAM" id="SSF53639">
    <property type="entry name" value="AraD/HMP-PK domain-like"/>
    <property type="match status" value="1"/>
</dbReference>
<evidence type="ECO:0000313" key="5">
    <source>
        <dbReference type="Proteomes" id="UP001429564"/>
    </source>
</evidence>
<dbReference type="Proteomes" id="UP001429564">
    <property type="component" value="Unassembled WGS sequence"/>
</dbReference>
<dbReference type="InterPro" id="IPR036291">
    <property type="entry name" value="NAD(P)-bd_dom_sf"/>
</dbReference>
<dbReference type="PANTHER" id="PTHR43669">
    <property type="entry name" value="5-KETO-D-GLUCONATE 5-REDUCTASE"/>
    <property type="match status" value="1"/>
</dbReference>
<organism evidence="4 5">
    <name type="scientific">Parasedimentitalea denitrificans</name>
    <dbReference type="NCBI Taxonomy" id="2211118"/>
    <lineage>
        <taxon>Bacteria</taxon>
        <taxon>Pseudomonadati</taxon>
        <taxon>Pseudomonadota</taxon>
        <taxon>Alphaproteobacteria</taxon>
        <taxon>Rhodobacterales</taxon>
        <taxon>Paracoccaceae</taxon>
        <taxon>Parasedimentitalea</taxon>
    </lineage>
</organism>
<keyword evidence="2" id="KW-0560">Oxidoreductase</keyword>
<name>A0ABX0WBI6_9RHOB</name>
<evidence type="ECO:0000256" key="1">
    <source>
        <dbReference type="ARBA" id="ARBA00006484"/>
    </source>
</evidence>
<comment type="caution">
    <text evidence="4">The sequence shown here is derived from an EMBL/GenBank/DDBJ whole genome shotgun (WGS) entry which is preliminary data.</text>
</comment>
<proteinExistence type="inferred from homology"/>
<evidence type="ECO:0000313" key="4">
    <source>
        <dbReference type="EMBL" id="NIZ62218.1"/>
    </source>
</evidence>
<dbReference type="PRINTS" id="PR00081">
    <property type="entry name" value="GDHRDH"/>
</dbReference>
<keyword evidence="5" id="KW-1185">Reference proteome</keyword>
<gene>
    <name evidence="4" type="ORF">DL239_14660</name>
</gene>
<dbReference type="RefSeq" id="WP_167684850.1">
    <property type="nucleotide sequence ID" value="NZ_QHLQ01000015.1"/>
</dbReference>
<dbReference type="PANTHER" id="PTHR43669:SF3">
    <property type="entry name" value="ALCOHOL DEHYDROGENASE, PUTATIVE (AFU_ORTHOLOGUE AFUA_3G03445)-RELATED"/>
    <property type="match status" value="1"/>
</dbReference>